<evidence type="ECO:0000313" key="5">
    <source>
        <dbReference type="EMBL" id="CAI8031302.1"/>
    </source>
</evidence>
<keyword evidence="4" id="KW-0175">Coiled coil</keyword>
<name>A0AA35WYI3_GEOBA</name>
<reference evidence="5" key="1">
    <citation type="submission" date="2023-03" db="EMBL/GenBank/DDBJ databases">
        <authorList>
            <person name="Steffen K."/>
            <person name="Cardenas P."/>
        </authorList>
    </citation>
    <scope>NUCLEOTIDE SEQUENCE</scope>
</reference>
<evidence type="ECO:0000256" key="4">
    <source>
        <dbReference type="SAM" id="Coils"/>
    </source>
</evidence>
<dbReference type="AlphaFoldDB" id="A0AA35WYI3"/>
<dbReference type="PANTHER" id="PTHR34137:SF1">
    <property type="entry name" value="EXODEOXYRIBONUCLEASE 7 SMALL SUBUNIT"/>
    <property type="match status" value="1"/>
</dbReference>
<dbReference type="PANTHER" id="PTHR34137">
    <property type="entry name" value="EXODEOXYRIBONUCLEASE 7 SMALL SUBUNIT"/>
    <property type="match status" value="1"/>
</dbReference>
<keyword evidence="2" id="KW-0540">Nuclease</keyword>
<accession>A0AA35WYI3</accession>
<dbReference type="GO" id="GO:0009318">
    <property type="term" value="C:exodeoxyribonuclease VII complex"/>
    <property type="evidence" value="ECO:0007669"/>
    <property type="project" value="InterPro"/>
</dbReference>
<comment type="caution">
    <text evidence="5">The sequence shown here is derived from an EMBL/GenBank/DDBJ whole genome shotgun (WGS) entry which is preliminary data.</text>
</comment>
<gene>
    <name evidence="5" type="ORF">GBAR_LOCUS17778</name>
</gene>
<dbReference type="Gene3D" id="1.10.287.1040">
    <property type="entry name" value="Exonuclease VII, small subunit"/>
    <property type="match status" value="1"/>
</dbReference>
<dbReference type="SUPFAM" id="SSF116842">
    <property type="entry name" value="XseB-like"/>
    <property type="match status" value="1"/>
</dbReference>
<dbReference type="HAMAP" id="MF_00337">
    <property type="entry name" value="Exonuc_7_S"/>
    <property type="match status" value="1"/>
</dbReference>
<protein>
    <submittedName>
        <fullName evidence="5">Exodeoxyribonuclease 7 small subunit</fullName>
    </submittedName>
</protein>
<dbReference type="GO" id="GO:0006308">
    <property type="term" value="P:DNA catabolic process"/>
    <property type="evidence" value="ECO:0007669"/>
    <property type="project" value="InterPro"/>
</dbReference>
<keyword evidence="3" id="KW-0378">Hydrolase</keyword>
<proteinExistence type="inferred from homology"/>
<feature type="coiled-coil region" evidence="4">
    <location>
        <begin position="7"/>
        <end position="58"/>
    </location>
</feature>
<dbReference type="InterPro" id="IPR037004">
    <property type="entry name" value="Exonuc_VII_ssu_sf"/>
</dbReference>
<dbReference type="GO" id="GO:0008855">
    <property type="term" value="F:exodeoxyribonuclease VII activity"/>
    <property type="evidence" value="ECO:0007669"/>
    <property type="project" value="InterPro"/>
</dbReference>
<evidence type="ECO:0000256" key="2">
    <source>
        <dbReference type="ARBA" id="ARBA00022722"/>
    </source>
</evidence>
<dbReference type="EMBL" id="CASHTH010002528">
    <property type="protein sequence ID" value="CAI8031302.1"/>
    <property type="molecule type" value="Genomic_DNA"/>
</dbReference>
<keyword evidence="6" id="KW-1185">Reference proteome</keyword>
<evidence type="ECO:0000313" key="6">
    <source>
        <dbReference type="Proteomes" id="UP001174909"/>
    </source>
</evidence>
<dbReference type="Proteomes" id="UP001174909">
    <property type="component" value="Unassembled WGS sequence"/>
</dbReference>
<dbReference type="InterPro" id="IPR003761">
    <property type="entry name" value="Exonuc_VII_S"/>
</dbReference>
<dbReference type="NCBIfam" id="NF002140">
    <property type="entry name" value="PRK00977.1-4"/>
    <property type="match status" value="1"/>
</dbReference>
<dbReference type="GO" id="GO:0005829">
    <property type="term" value="C:cytosol"/>
    <property type="evidence" value="ECO:0007669"/>
    <property type="project" value="TreeGrafter"/>
</dbReference>
<sequence>MTFEQALKRLEEIVEALETDDLDLEKSVQFYEEGVSMYRHCTQQLQRAEKRIDILQANDDGTLIPEPFAIQEESGGSNGQEEIPF</sequence>
<dbReference type="NCBIfam" id="TIGR01280">
    <property type="entry name" value="xseB"/>
    <property type="match status" value="1"/>
</dbReference>
<dbReference type="Pfam" id="PF02609">
    <property type="entry name" value="Exonuc_VII_S"/>
    <property type="match status" value="1"/>
</dbReference>
<evidence type="ECO:0000256" key="3">
    <source>
        <dbReference type="ARBA" id="ARBA00022801"/>
    </source>
</evidence>
<evidence type="ECO:0000256" key="1">
    <source>
        <dbReference type="ARBA" id="ARBA00022490"/>
    </source>
</evidence>
<organism evidence="5 6">
    <name type="scientific">Geodia barretti</name>
    <name type="common">Barrett's horny sponge</name>
    <dbReference type="NCBI Taxonomy" id="519541"/>
    <lineage>
        <taxon>Eukaryota</taxon>
        <taxon>Metazoa</taxon>
        <taxon>Porifera</taxon>
        <taxon>Demospongiae</taxon>
        <taxon>Heteroscleromorpha</taxon>
        <taxon>Tetractinellida</taxon>
        <taxon>Astrophorina</taxon>
        <taxon>Geodiidae</taxon>
        <taxon>Geodia</taxon>
    </lineage>
</organism>
<keyword evidence="1" id="KW-0963">Cytoplasm</keyword>